<dbReference type="AlphaFoldDB" id="A0A165WTD5"/>
<protein>
    <submittedName>
        <fullName evidence="2">Uncharacterized protein</fullName>
    </submittedName>
</protein>
<name>A0A165WTD5_9AGAM</name>
<dbReference type="Proteomes" id="UP000076798">
    <property type="component" value="Unassembled WGS sequence"/>
</dbReference>
<sequence length="530" mass="59353">MVGSSVAETHGESEATYDQAWFSQRLHSDNSIEALQEKLRESLGELGREAKRKFTDIVNAFATSSGTKPGRANPGIFTTIRNFAAKISRSARIAEYLCSVSPDYWGPPLSPAEEEKSDWLYAFELVDWLSFNKKAFRTFLDDPKQSELHDIMGRFQLCEGDFHEAVLIVELFKDCKNSTATLGFTVSSIERFVTAWQSISRALGRYSSAHYVSTTLDHWTTLLSGRFSGELFVAVFFSLDISIELLKSRWSREGYAQAQTYLHAVLLSSYRLHRNNSGRNQGHGGYLATANLDIQDEIDKYAANRIKHCDNSPPLLFWKCSERFVQYTSIIHFPSLATLEVSFELQAKVQHQKYRNCELCWTIDYPMWFASIPRSVPALYTVCHSRRDMHPNLGIPLIGGMPANSISGVLDLRTLLADPLSFVEQLGLDLPSPMSMNQNALLSPSPSSIASPAMDMGALRFEDSSISPWGTPGAQTPSSGSDELPSSSQRRFPISDQTQMLRAALQKIQVLEHQNSVLKAQYSARTQEAE</sequence>
<dbReference type="EMBL" id="KV428554">
    <property type="protein sequence ID" value="KZT31502.1"/>
    <property type="molecule type" value="Genomic_DNA"/>
</dbReference>
<feature type="region of interest" description="Disordered" evidence="1">
    <location>
        <begin position="465"/>
        <end position="496"/>
    </location>
</feature>
<organism evidence="2 3">
    <name type="scientific">Sistotremastrum suecicum HHB10207 ss-3</name>
    <dbReference type="NCBI Taxonomy" id="1314776"/>
    <lineage>
        <taxon>Eukaryota</taxon>
        <taxon>Fungi</taxon>
        <taxon>Dikarya</taxon>
        <taxon>Basidiomycota</taxon>
        <taxon>Agaricomycotina</taxon>
        <taxon>Agaricomycetes</taxon>
        <taxon>Sistotremastrales</taxon>
        <taxon>Sistotremastraceae</taxon>
        <taxon>Sistotremastrum</taxon>
    </lineage>
</organism>
<feature type="compositionally biased region" description="Low complexity" evidence="1">
    <location>
        <begin position="478"/>
        <end position="488"/>
    </location>
</feature>
<feature type="compositionally biased region" description="Polar residues" evidence="1">
    <location>
        <begin position="465"/>
        <end position="477"/>
    </location>
</feature>
<proteinExistence type="predicted"/>
<evidence type="ECO:0000313" key="2">
    <source>
        <dbReference type="EMBL" id="KZT31502.1"/>
    </source>
</evidence>
<evidence type="ECO:0000256" key="1">
    <source>
        <dbReference type="SAM" id="MobiDB-lite"/>
    </source>
</evidence>
<keyword evidence="3" id="KW-1185">Reference proteome</keyword>
<accession>A0A165WTD5</accession>
<gene>
    <name evidence="2" type="ORF">SISSUDRAFT_1038390</name>
</gene>
<evidence type="ECO:0000313" key="3">
    <source>
        <dbReference type="Proteomes" id="UP000076798"/>
    </source>
</evidence>
<reference evidence="2 3" key="1">
    <citation type="journal article" date="2016" name="Mol. Biol. Evol.">
        <title>Comparative Genomics of Early-Diverging Mushroom-Forming Fungi Provides Insights into the Origins of Lignocellulose Decay Capabilities.</title>
        <authorList>
            <person name="Nagy L.G."/>
            <person name="Riley R."/>
            <person name="Tritt A."/>
            <person name="Adam C."/>
            <person name="Daum C."/>
            <person name="Floudas D."/>
            <person name="Sun H."/>
            <person name="Yadav J.S."/>
            <person name="Pangilinan J."/>
            <person name="Larsson K.H."/>
            <person name="Matsuura K."/>
            <person name="Barry K."/>
            <person name="Labutti K."/>
            <person name="Kuo R."/>
            <person name="Ohm R.A."/>
            <person name="Bhattacharya S.S."/>
            <person name="Shirouzu T."/>
            <person name="Yoshinaga Y."/>
            <person name="Martin F.M."/>
            <person name="Grigoriev I.V."/>
            <person name="Hibbett D.S."/>
        </authorList>
    </citation>
    <scope>NUCLEOTIDE SEQUENCE [LARGE SCALE GENOMIC DNA]</scope>
    <source>
        <strain evidence="2 3">HHB10207 ss-3</strain>
    </source>
</reference>